<keyword evidence="2 6" id="KW-0812">Transmembrane</keyword>
<proteinExistence type="predicted"/>
<reference evidence="8" key="1">
    <citation type="journal article" date="2020" name="Stud. Mycol.">
        <title>101 Dothideomycetes genomes: a test case for predicting lifestyles and emergence of pathogens.</title>
        <authorList>
            <person name="Haridas S."/>
            <person name="Albert R."/>
            <person name="Binder M."/>
            <person name="Bloem J."/>
            <person name="Labutti K."/>
            <person name="Salamov A."/>
            <person name="Andreopoulos B."/>
            <person name="Baker S."/>
            <person name="Barry K."/>
            <person name="Bills G."/>
            <person name="Bluhm B."/>
            <person name="Cannon C."/>
            <person name="Castanera R."/>
            <person name="Culley D."/>
            <person name="Daum C."/>
            <person name="Ezra D."/>
            <person name="Gonzalez J."/>
            <person name="Henrissat B."/>
            <person name="Kuo A."/>
            <person name="Liang C."/>
            <person name="Lipzen A."/>
            <person name="Lutzoni F."/>
            <person name="Magnuson J."/>
            <person name="Mondo S."/>
            <person name="Nolan M."/>
            <person name="Ohm R."/>
            <person name="Pangilinan J."/>
            <person name="Park H.-J."/>
            <person name="Ramirez L."/>
            <person name="Alfaro M."/>
            <person name="Sun H."/>
            <person name="Tritt A."/>
            <person name="Yoshinaga Y."/>
            <person name="Zwiers L.-H."/>
            <person name="Turgeon B."/>
            <person name="Goodwin S."/>
            <person name="Spatafora J."/>
            <person name="Crous P."/>
            <person name="Grigoriev I."/>
        </authorList>
    </citation>
    <scope>NUCLEOTIDE SEQUENCE</scope>
    <source>
        <strain evidence="8">CBS 121410</strain>
    </source>
</reference>
<dbReference type="OrthoDB" id="1641132at2759"/>
<evidence type="ECO:0000313" key="9">
    <source>
        <dbReference type="Proteomes" id="UP000799776"/>
    </source>
</evidence>
<feature type="compositionally biased region" description="Basic and acidic residues" evidence="5">
    <location>
        <begin position="135"/>
        <end position="146"/>
    </location>
</feature>
<evidence type="ECO:0000259" key="7">
    <source>
        <dbReference type="Pfam" id="PF13664"/>
    </source>
</evidence>
<dbReference type="AlphaFoldDB" id="A0A9P4HZS3"/>
<dbReference type="EMBL" id="ML978711">
    <property type="protein sequence ID" value="KAF2092301.1"/>
    <property type="molecule type" value="Genomic_DNA"/>
</dbReference>
<dbReference type="Proteomes" id="UP000799776">
    <property type="component" value="Unassembled WGS sequence"/>
</dbReference>
<dbReference type="PANTHER" id="PTHR23241:SF106">
    <property type="entry name" value="DUF4149 DOMAIN-CONTAINING PROTEIN"/>
    <property type="match status" value="1"/>
</dbReference>
<protein>
    <recommendedName>
        <fullName evidence="7">TMEM205-like domain-containing protein</fullName>
    </recommendedName>
</protein>
<feature type="transmembrane region" description="Helical" evidence="6">
    <location>
        <begin position="16"/>
        <end position="41"/>
    </location>
</feature>
<accession>A0A9P4HZS3</accession>
<comment type="subcellular location">
    <subcellularLocation>
        <location evidence="1">Membrane</location>
    </subcellularLocation>
</comment>
<feature type="transmembrane region" description="Helical" evidence="6">
    <location>
        <begin position="165"/>
        <end position="185"/>
    </location>
</feature>
<evidence type="ECO:0000256" key="5">
    <source>
        <dbReference type="SAM" id="MobiDB-lite"/>
    </source>
</evidence>
<evidence type="ECO:0000256" key="3">
    <source>
        <dbReference type="ARBA" id="ARBA00022989"/>
    </source>
</evidence>
<dbReference type="PANTHER" id="PTHR23241">
    <property type="entry name" value="LATE EMBRYOGENESIS ABUNDANT PLANTS LEA-RELATED"/>
    <property type="match status" value="1"/>
</dbReference>
<keyword evidence="4 6" id="KW-0472">Membrane</keyword>
<gene>
    <name evidence="8" type="ORF">K490DRAFT_30864</name>
</gene>
<sequence length="191" mass="20347">MPSLSSTLSTSAPYHLLAYGTLLGSTVFQSFIGGVVAFKALPRPQFSTLQQQIFPVYFAMQTALPAILALTFPSRSGSIGFGALADTSSGPFSNGGLFAESNKAALWSIGIMFVTGLVNLVAVGPATTKVMKERKHQETRDGKKSYDAGPHSPEMQRLNKSFSTLHGVSSLTNMGGLIAMLYYGVVLSERM</sequence>
<name>A0A9P4HZS3_9PEZI</name>
<feature type="domain" description="TMEM205-like" evidence="7">
    <location>
        <begin position="17"/>
        <end position="136"/>
    </location>
</feature>
<organism evidence="8 9">
    <name type="scientific">Saccharata proteae CBS 121410</name>
    <dbReference type="NCBI Taxonomy" id="1314787"/>
    <lineage>
        <taxon>Eukaryota</taxon>
        <taxon>Fungi</taxon>
        <taxon>Dikarya</taxon>
        <taxon>Ascomycota</taxon>
        <taxon>Pezizomycotina</taxon>
        <taxon>Dothideomycetes</taxon>
        <taxon>Dothideomycetes incertae sedis</taxon>
        <taxon>Botryosphaeriales</taxon>
        <taxon>Saccharataceae</taxon>
        <taxon>Saccharata</taxon>
    </lineage>
</organism>
<keyword evidence="3 6" id="KW-1133">Transmembrane helix</keyword>
<dbReference type="InterPro" id="IPR053009">
    <property type="entry name" value="Xanthocillin_Biosynth-Assoc"/>
</dbReference>
<evidence type="ECO:0000256" key="6">
    <source>
        <dbReference type="SAM" id="Phobius"/>
    </source>
</evidence>
<evidence type="ECO:0000256" key="2">
    <source>
        <dbReference type="ARBA" id="ARBA00022692"/>
    </source>
</evidence>
<evidence type="ECO:0000256" key="1">
    <source>
        <dbReference type="ARBA" id="ARBA00004370"/>
    </source>
</evidence>
<dbReference type="Pfam" id="PF13664">
    <property type="entry name" value="DUF4149"/>
    <property type="match status" value="1"/>
</dbReference>
<keyword evidence="9" id="KW-1185">Reference proteome</keyword>
<feature type="transmembrane region" description="Helical" evidence="6">
    <location>
        <begin position="53"/>
        <end position="72"/>
    </location>
</feature>
<feature type="region of interest" description="Disordered" evidence="5">
    <location>
        <begin position="131"/>
        <end position="154"/>
    </location>
</feature>
<feature type="transmembrane region" description="Helical" evidence="6">
    <location>
        <begin position="104"/>
        <end position="126"/>
    </location>
</feature>
<dbReference type="InterPro" id="IPR025423">
    <property type="entry name" value="TMEM205-like"/>
</dbReference>
<dbReference type="GO" id="GO:0016020">
    <property type="term" value="C:membrane"/>
    <property type="evidence" value="ECO:0007669"/>
    <property type="project" value="UniProtKB-SubCell"/>
</dbReference>
<comment type="caution">
    <text evidence="8">The sequence shown here is derived from an EMBL/GenBank/DDBJ whole genome shotgun (WGS) entry which is preliminary data.</text>
</comment>
<evidence type="ECO:0000313" key="8">
    <source>
        <dbReference type="EMBL" id="KAF2092301.1"/>
    </source>
</evidence>
<evidence type="ECO:0000256" key="4">
    <source>
        <dbReference type="ARBA" id="ARBA00023136"/>
    </source>
</evidence>